<dbReference type="PANTHER" id="PTHR42760:SF133">
    <property type="entry name" value="3-OXOACYL-[ACYL-CARRIER-PROTEIN] REDUCTASE"/>
    <property type="match status" value="1"/>
</dbReference>
<accession>D8WNB6</accession>
<dbReference type="EMBL" id="GU220362">
    <property type="protein sequence ID" value="ADJ19213.1"/>
    <property type="molecule type" value="Genomic_DNA"/>
</dbReference>
<comment type="similarity">
    <text evidence="1">Belongs to the short-chain dehydrogenases/reductases (SDR) family.</text>
</comment>
<organism evidence="3">
    <name type="scientific">Escherichia coli</name>
    <dbReference type="NCBI Taxonomy" id="562"/>
    <lineage>
        <taxon>Bacteria</taxon>
        <taxon>Pseudomonadati</taxon>
        <taxon>Pseudomonadota</taxon>
        <taxon>Gammaproteobacteria</taxon>
        <taxon>Enterobacterales</taxon>
        <taxon>Enterobacteriaceae</taxon>
        <taxon>Escherichia</taxon>
    </lineage>
</organism>
<evidence type="ECO:0000256" key="1">
    <source>
        <dbReference type="ARBA" id="ARBA00006484"/>
    </source>
</evidence>
<dbReference type="AlphaFoldDB" id="D8WNB6"/>
<gene>
    <name evidence="3" type="primary">weiI</name>
</gene>
<dbReference type="Gene3D" id="3.40.50.720">
    <property type="entry name" value="NAD(P)-binding Rossmann-like Domain"/>
    <property type="match status" value="1"/>
</dbReference>
<evidence type="ECO:0000313" key="3">
    <source>
        <dbReference type="EMBL" id="ADJ19213.1"/>
    </source>
</evidence>
<name>D8WNB6_ECOLX</name>
<dbReference type="SUPFAM" id="SSF51735">
    <property type="entry name" value="NAD(P)-binding Rossmann-fold domains"/>
    <property type="match status" value="1"/>
</dbReference>
<dbReference type="PANTHER" id="PTHR42760">
    <property type="entry name" value="SHORT-CHAIN DEHYDROGENASES/REDUCTASES FAMILY MEMBER"/>
    <property type="match status" value="1"/>
</dbReference>
<reference evidence="3" key="1">
    <citation type="journal article" date="2010" name="Carbohydr. Res.">
        <title>Structural and genetic characterization of the O-antigen of Escherichia coli O161 containing a derivative of a higher acidic diamino sugar, legionaminic acid.</title>
        <authorList>
            <person name="Li X."/>
            <person name="Perepelov A.V."/>
            <person name="Wang Q."/>
            <person name="Senchenkova S.N."/>
            <person name="Liu B."/>
            <person name="Shevelev S.D."/>
            <person name="Guo X."/>
            <person name="Shashkov A.S."/>
            <person name="Chen W."/>
            <person name="Wang L."/>
            <person name="Knirel Y.A."/>
        </authorList>
    </citation>
    <scope>NUCLEOTIDE SEQUENCE</scope>
</reference>
<dbReference type="InterPro" id="IPR002347">
    <property type="entry name" value="SDR_fam"/>
</dbReference>
<dbReference type="PRINTS" id="PR00081">
    <property type="entry name" value="GDHRDH"/>
</dbReference>
<dbReference type="NCBIfam" id="NF006619">
    <property type="entry name" value="PRK09186.1"/>
    <property type="match status" value="1"/>
</dbReference>
<sequence length="254" mass="27781">MVANILKGKKILIAGAGGLLGTHLVKKVIDEGGYVIAGDFDLVSTQNKLNELGITTGYELHQLDVTSLESVQEILAIAPDLDGAINTTYPRNKTYGAHFYDVTLESFNENLSLHLGSSFLFSQQCAAYFKKNQRSFSLVNISSIYGVVAPKFEIYENTKMTMPVEYAAIKSALLHLNKYIVAYVRDSRFRVNAVSPGGIFDHQPDAFLEAYKKETNGAGMLGVTEMLGSIVFLLSDASKYVTGQNIIVDDGFSL</sequence>
<dbReference type="Pfam" id="PF13561">
    <property type="entry name" value="adh_short_C2"/>
    <property type="match status" value="1"/>
</dbReference>
<dbReference type="InterPro" id="IPR036291">
    <property type="entry name" value="NAD(P)-bd_dom_sf"/>
</dbReference>
<evidence type="ECO:0000256" key="2">
    <source>
        <dbReference type="ARBA" id="ARBA00023002"/>
    </source>
</evidence>
<proteinExistence type="inferred from homology"/>
<keyword evidence="2" id="KW-0560">Oxidoreductase</keyword>
<protein>
    <submittedName>
        <fullName evidence="3">WeiI</fullName>
    </submittedName>
</protein>
<dbReference type="GO" id="GO:0016616">
    <property type="term" value="F:oxidoreductase activity, acting on the CH-OH group of donors, NAD or NADP as acceptor"/>
    <property type="evidence" value="ECO:0007669"/>
    <property type="project" value="TreeGrafter"/>
</dbReference>